<feature type="transmembrane region" description="Helical" evidence="3">
    <location>
        <begin position="243"/>
        <end position="263"/>
    </location>
</feature>
<organism evidence="5 6">
    <name type="scientific">Paraglaciecola mesophila</name>
    <dbReference type="NCBI Taxonomy" id="197222"/>
    <lineage>
        <taxon>Bacteria</taxon>
        <taxon>Pseudomonadati</taxon>
        <taxon>Pseudomonadota</taxon>
        <taxon>Gammaproteobacteria</taxon>
        <taxon>Alteromonadales</taxon>
        <taxon>Alteromonadaceae</taxon>
        <taxon>Paraglaciecola</taxon>
    </lineage>
</organism>
<evidence type="ECO:0000256" key="1">
    <source>
        <dbReference type="ARBA" id="ARBA00012528"/>
    </source>
</evidence>
<accession>A0ABU9SQ51</accession>
<feature type="domain" description="GGDEF" evidence="4">
    <location>
        <begin position="426"/>
        <end position="556"/>
    </location>
</feature>
<dbReference type="GO" id="GO:0052621">
    <property type="term" value="F:diguanylate cyclase activity"/>
    <property type="evidence" value="ECO:0007669"/>
    <property type="project" value="UniProtKB-EC"/>
</dbReference>
<dbReference type="Gene3D" id="3.30.70.270">
    <property type="match status" value="1"/>
</dbReference>
<comment type="catalytic activity">
    <reaction evidence="2">
        <text>2 GTP = 3',3'-c-di-GMP + 2 diphosphate</text>
        <dbReference type="Rhea" id="RHEA:24898"/>
        <dbReference type="ChEBI" id="CHEBI:33019"/>
        <dbReference type="ChEBI" id="CHEBI:37565"/>
        <dbReference type="ChEBI" id="CHEBI:58805"/>
        <dbReference type="EC" id="2.7.7.65"/>
    </reaction>
</comment>
<evidence type="ECO:0000256" key="2">
    <source>
        <dbReference type="ARBA" id="ARBA00034247"/>
    </source>
</evidence>
<evidence type="ECO:0000256" key="3">
    <source>
        <dbReference type="SAM" id="Phobius"/>
    </source>
</evidence>
<dbReference type="PANTHER" id="PTHR45138:SF9">
    <property type="entry name" value="DIGUANYLATE CYCLASE DGCM-RELATED"/>
    <property type="match status" value="1"/>
</dbReference>
<feature type="transmembrane region" description="Helical" evidence="3">
    <location>
        <begin position="300"/>
        <end position="321"/>
    </location>
</feature>
<feature type="transmembrane region" description="Helical" evidence="3">
    <location>
        <begin position="357"/>
        <end position="377"/>
    </location>
</feature>
<dbReference type="InterPro" id="IPR000160">
    <property type="entry name" value="GGDEF_dom"/>
</dbReference>
<keyword evidence="5" id="KW-0808">Transferase</keyword>
<dbReference type="PROSITE" id="PS50887">
    <property type="entry name" value="GGDEF"/>
    <property type="match status" value="1"/>
</dbReference>
<keyword evidence="6" id="KW-1185">Reference proteome</keyword>
<dbReference type="CDD" id="cd01949">
    <property type="entry name" value="GGDEF"/>
    <property type="match status" value="1"/>
</dbReference>
<feature type="transmembrane region" description="Helical" evidence="3">
    <location>
        <begin position="40"/>
        <end position="59"/>
    </location>
</feature>
<evidence type="ECO:0000313" key="5">
    <source>
        <dbReference type="EMBL" id="MEM5496005.1"/>
    </source>
</evidence>
<feature type="transmembrane region" description="Helical" evidence="3">
    <location>
        <begin position="275"/>
        <end position="294"/>
    </location>
</feature>
<proteinExistence type="predicted"/>
<name>A0ABU9SQ51_9ALTE</name>
<dbReference type="InterPro" id="IPR011623">
    <property type="entry name" value="7TMR_DISM_rcpt_extracell_dom1"/>
</dbReference>
<evidence type="ECO:0000259" key="4">
    <source>
        <dbReference type="PROSITE" id="PS50887"/>
    </source>
</evidence>
<keyword evidence="3" id="KW-0812">Transmembrane</keyword>
<sequence length="556" mass="63088">MTYFFAVHVTALSEPNLLLSRVLSPVLVNRRNKAQSAIRSFCYLSAVLLICSMFSHRLYAQQQNTCFVSHEQLDDTTLPLTLNQLTRLPVRQFINHLSVSCNVNEQSVLVINNNAIRHANLLIDHQEQQKIAANKLVFVLPQGQYSANLILDAERDFSLTLERKTLPEYALAGQQHNLLLGMFFGLCITLVFYLYVMGRSLKDKRFHFYCYYVLCAGIFFLLQEGNINLFFDANLTNNRGLNLLFAGLTVFTGTIFVITLLGLQRRWSRFTRYAVMYPAVVVLGISIVLCFLPRGEWFTLLATIMARTTMALLMCSFGLIAYASYVRVHTARLVLFASLIVCCAMAFRIFLGDQSPFLQRYGLIFSFAIESFLLAIATSERIKRINQEKILAQAQAMTDPLCEIFNRRGWEEAAEKILKTHNTQQGILCLLYIDLDCFKEINDTYGHKAGDEVLRIIAKIIRKQMRDQDAVGRLGGDEFVALAQFDDALQSESLKVRVTKRLKNINISTDSAQIRVTASVGCVVFSDNETSVSEMLQKADQAMYTSKRENQDTTLT</sequence>
<dbReference type="InterPro" id="IPR050469">
    <property type="entry name" value="Diguanylate_Cyclase"/>
</dbReference>
<gene>
    <name evidence="5" type="ORF">WNY77_01215</name>
</gene>
<dbReference type="InterPro" id="IPR043128">
    <property type="entry name" value="Rev_trsase/Diguanyl_cyclase"/>
</dbReference>
<feature type="transmembrane region" description="Helical" evidence="3">
    <location>
        <begin position="208"/>
        <end position="231"/>
    </location>
</feature>
<keyword evidence="3" id="KW-1133">Transmembrane helix</keyword>
<dbReference type="PANTHER" id="PTHR45138">
    <property type="entry name" value="REGULATORY COMPONENTS OF SENSORY TRANSDUCTION SYSTEM"/>
    <property type="match status" value="1"/>
</dbReference>
<dbReference type="NCBIfam" id="TIGR00254">
    <property type="entry name" value="GGDEF"/>
    <property type="match status" value="1"/>
</dbReference>
<feature type="transmembrane region" description="Helical" evidence="3">
    <location>
        <begin position="333"/>
        <end position="351"/>
    </location>
</feature>
<dbReference type="RefSeq" id="WP_342880613.1">
    <property type="nucleotide sequence ID" value="NZ_JBBMQS010000001.1"/>
</dbReference>
<evidence type="ECO:0000313" key="6">
    <source>
        <dbReference type="Proteomes" id="UP001461163"/>
    </source>
</evidence>
<protein>
    <recommendedName>
        <fullName evidence="1">diguanylate cyclase</fullName>
        <ecNumber evidence="1">2.7.7.65</ecNumber>
    </recommendedName>
</protein>
<dbReference type="SUPFAM" id="SSF55073">
    <property type="entry name" value="Nucleotide cyclase"/>
    <property type="match status" value="1"/>
</dbReference>
<dbReference type="Proteomes" id="UP001461163">
    <property type="component" value="Unassembled WGS sequence"/>
</dbReference>
<dbReference type="Pfam" id="PF07695">
    <property type="entry name" value="7TMR-DISM_7TM"/>
    <property type="match status" value="1"/>
</dbReference>
<dbReference type="EMBL" id="JBBMQS010000001">
    <property type="protein sequence ID" value="MEM5496005.1"/>
    <property type="molecule type" value="Genomic_DNA"/>
</dbReference>
<dbReference type="EC" id="2.7.7.65" evidence="1"/>
<feature type="transmembrane region" description="Helical" evidence="3">
    <location>
        <begin position="178"/>
        <end position="196"/>
    </location>
</feature>
<reference evidence="5 6" key="1">
    <citation type="submission" date="2024-03" db="EMBL/GenBank/DDBJ databases">
        <title>Community enrichment and isolation of bacterial strains for fucoidan degradation.</title>
        <authorList>
            <person name="Sichert A."/>
        </authorList>
    </citation>
    <scope>NUCLEOTIDE SEQUENCE [LARGE SCALE GENOMIC DNA]</scope>
    <source>
        <strain evidence="5 6">AS12</strain>
    </source>
</reference>
<dbReference type="SMART" id="SM00267">
    <property type="entry name" value="GGDEF"/>
    <property type="match status" value="1"/>
</dbReference>
<dbReference type="InterPro" id="IPR029787">
    <property type="entry name" value="Nucleotide_cyclase"/>
</dbReference>
<keyword evidence="3" id="KW-0472">Membrane</keyword>
<dbReference type="Pfam" id="PF00990">
    <property type="entry name" value="GGDEF"/>
    <property type="match status" value="1"/>
</dbReference>
<keyword evidence="5" id="KW-0548">Nucleotidyltransferase</keyword>
<comment type="caution">
    <text evidence="5">The sequence shown here is derived from an EMBL/GenBank/DDBJ whole genome shotgun (WGS) entry which is preliminary data.</text>
</comment>